<keyword evidence="2" id="KW-1185">Reference proteome</keyword>
<accession>A0ABT1HFH4</accession>
<name>A0ABT1HFH4_9NOCA</name>
<dbReference type="EMBL" id="JAMTCJ010000003">
    <property type="protein sequence ID" value="MCP2176992.1"/>
    <property type="molecule type" value="Genomic_DNA"/>
</dbReference>
<evidence type="ECO:0000313" key="2">
    <source>
        <dbReference type="Proteomes" id="UP001206895"/>
    </source>
</evidence>
<protein>
    <recommendedName>
        <fullName evidence="3">Polyketide cyclase / dehydrase and lipid transport</fullName>
    </recommendedName>
</protein>
<organism evidence="1 2">
    <name type="scientific">Williamsia maris</name>
    <dbReference type="NCBI Taxonomy" id="72806"/>
    <lineage>
        <taxon>Bacteria</taxon>
        <taxon>Bacillati</taxon>
        <taxon>Actinomycetota</taxon>
        <taxon>Actinomycetes</taxon>
        <taxon>Mycobacteriales</taxon>
        <taxon>Nocardiaceae</taxon>
        <taxon>Williamsia</taxon>
    </lineage>
</organism>
<dbReference type="SUPFAM" id="SSF55961">
    <property type="entry name" value="Bet v1-like"/>
    <property type="match status" value="1"/>
</dbReference>
<proteinExistence type="predicted"/>
<gene>
    <name evidence="1" type="ORF">LX13_002820</name>
</gene>
<sequence>MCEASAVSSIQVADETFVAASPHAVREVLGDRAHQRRWWPDLTLSVVEDRAEQGFRWTVDGGVVGTMEVWCEPVLDGFVLHYFLHAEPDEILPTGGRALGDRLAHLNHDRRVAGRVMSTEVKNRLEAGRSIGDPAAGRN</sequence>
<dbReference type="Proteomes" id="UP001206895">
    <property type="component" value="Unassembled WGS sequence"/>
</dbReference>
<comment type="caution">
    <text evidence="1">The sequence shown here is derived from an EMBL/GenBank/DDBJ whole genome shotgun (WGS) entry which is preliminary data.</text>
</comment>
<evidence type="ECO:0000313" key="1">
    <source>
        <dbReference type="EMBL" id="MCP2176992.1"/>
    </source>
</evidence>
<reference evidence="1 2" key="1">
    <citation type="submission" date="2022-06" db="EMBL/GenBank/DDBJ databases">
        <title>Genomic Encyclopedia of Archaeal and Bacterial Type Strains, Phase II (KMG-II): from individual species to whole genera.</title>
        <authorList>
            <person name="Goeker M."/>
        </authorList>
    </citation>
    <scope>NUCLEOTIDE SEQUENCE [LARGE SCALE GENOMIC DNA]</scope>
    <source>
        <strain evidence="1 2">DSM 44693</strain>
    </source>
</reference>
<evidence type="ECO:0008006" key="3">
    <source>
        <dbReference type="Google" id="ProtNLM"/>
    </source>
</evidence>